<evidence type="ECO:0000313" key="4">
    <source>
        <dbReference type="WBParaSite" id="SBAD_0001150101-mRNA-1"/>
    </source>
</evidence>
<proteinExistence type="predicted"/>
<dbReference type="WBParaSite" id="SBAD_0001150101-mRNA-1">
    <property type="protein sequence ID" value="SBAD_0001150101-mRNA-1"/>
    <property type="gene ID" value="SBAD_0001150101"/>
</dbReference>
<dbReference type="EMBL" id="UZAM01015110">
    <property type="protein sequence ID" value="VDP37274.1"/>
    <property type="molecule type" value="Genomic_DNA"/>
</dbReference>
<accession>A0A183J5H3</accession>
<dbReference type="AlphaFoldDB" id="A0A183J5H3"/>
<reference evidence="4" key="1">
    <citation type="submission" date="2016-06" db="UniProtKB">
        <authorList>
            <consortium name="WormBaseParasite"/>
        </authorList>
    </citation>
    <scope>IDENTIFICATION</scope>
</reference>
<sequence length="71" mass="8622">MHALFMWWWRRKSPYRRPEFKQPVGKREQPKVNEPGAVKPTLYFNADRRPATDDRRMTTFVITEPICRSKD</sequence>
<feature type="compositionally biased region" description="Basic and acidic residues" evidence="1">
    <location>
        <begin position="20"/>
        <end position="31"/>
    </location>
</feature>
<feature type="region of interest" description="Disordered" evidence="1">
    <location>
        <begin position="20"/>
        <end position="39"/>
    </location>
</feature>
<reference evidence="2 3" key="2">
    <citation type="submission" date="2018-11" db="EMBL/GenBank/DDBJ databases">
        <authorList>
            <consortium name="Pathogen Informatics"/>
        </authorList>
    </citation>
    <scope>NUCLEOTIDE SEQUENCE [LARGE SCALE GENOMIC DNA]</scope>
</reference>
<protein>
    <submittedName>
        <fullName evidence="4">Secreted protein</fullName>
    </submittedName>
</protein>
<keyword evidence="3" id="KW-1185">Reference proteome</keyword>
<gene>
    <name evidence="2" type="ORF">SBAD_LOCUS11121</name>
</gene>
<organism evidence="4">
    <name type="scientific">Soboliphyme baturini</name>
    <dbReference type="NCBI Taxonomy" id="241478"/>
    <lineage>
        <taxon>Eukaryota</taxon>
        <taxon>Metazoa</taxon>
        <taxon>Ecdysozoa</taxon>
        <taxon>Nematoda</taxon>
        <taxon>Enoplea</taxon>
        <taxon>Dorylaimia</taxon>
        <taxon>Dioctophymatida</taxon>
        <taxon>Dioctophymatoidea</taxon>
        <taxon>Soboliphymatidae</taxon>
        <taxon>Soboliphyme</taxon>
    </lineage>
</organism>
<dbReference type="Proteomes" id="UP000270296">
    <property type="component" value="Unassembled WGS sequence"/>
</dbReference>
<evidence type="ECO:0000313" key="2">
    <source>
        <dbReference type="EMBL" id="VDP37274.1"/>
    </source>
</evidence>
<evidence type="ECO:0000256" key="1">
    <source>
        <dbReference type="SAM" id="MobiDB-lite"/>
    </source>
</evidence>
<evidence type="ECO:0000313" key="3">
    <source>
        <dbReference type="Proteomes" id="UP000270296"/>
    </source>
</evidence>
<name>A0A183J5H3_9BILA</name>